<dbReference type="Gene3D" id="3.20.20.100">
    <property type="entry name" value="NADP-dependent oxidoreductase domain"/>
    <property type="match status" value="1"/>
</dbReference>
<dbReference type="SUPFAM" id="SSF51430">
    <property type="entry name" value="NAD(P)-linked oxidoreductase"/>
    <property type="match status" value="1"/>
</dbReference>
<evidence type="ECO:0000256" key="2">
    <source>
        <dbReference type="ARBA" id="ARBA00023002"/>
    </source>
</evidence>
<dbReference type="InterPro" id="IPR036812">
    <property type="entry name" value="NAD(P)_OxRdtase_dom_sf"/>
</dbReference>
<dbReference type="Pfam" id="PF00248">
    <property type="entry name" value="Aldo_ket_red"/>
    <property type="match status" value="1"/>
</dbReference>
<organism evidence="4 5">
    <name type="scientific">Populus trichocarpa</name>
    <name type="common">Western balsam poplar</name>
    <name type="synonym">Populus balsamifera subsp. trichocarpa</name>
    <dbReference type="NCBI Taxonomy" id="3694"/>
    <lineage>
        <taxon>Eukaryota</taxon>
        <taxon>Viridiplantae</taxon>
        <taxon>Streptophyta</taxon>
        <taxon>Embryophyta</taxon>
        <taxon>Tracheophyta</taxon>
        <taxon>Spermatophyta</taxon>
        <taxon>Magnoliopsida</taxon>
        <taxon>eudicotyledons</taxon>
        <taxon>Gunneridae</taxon>
        <taxon>Pentapetalae</taxon>
        <taxon>rosids</taxon>
        <taxon>fabids</taxon>
        <taxon>Malpighiales</taxon>
        <taxon>Salicaceae</taxon>
        <taxon>Saliceae</taxon>
        <taxon>Populus</taxon>
    </lineage>
</organism>
<evidence type="ECO:0000259" key="3">
    <source>
        <dbReference type="Pfam" id="PF00248"/>
    </source>
</evidence>
<dbReference type="InterPro" id="IPR023210">
    <property type="entry name" value="NADP_OxRdtase_dom"/>
</dbReference>
<dbReference type="EMBL" id="CM009294">
    <property type="protein sequence ID" value="PNT35042.1"/>
    <property type="molecule type" value="Genomic_DNA"/>
</dbReference>
<feature type="domain" description="NADP-dependent oxidoreductase" evidence="3">
    <location>
        <begin position="23"/>
        <end position="220"/>
    </location>
</feature>
<evidence type="ECO:0000313" key="4">
    <source>
        <dbReference type="EMBL" id="PNT35042.1"/>
    </source>
</evidence>
<reference evidence="4 5" key="1">
    <citation type="journal article" date="2006" name="Science">
        <title>The genome of black cottonwood, Populus trichocarpa (Torr. &amp; Gray).</title>
        <authorList>
            <person name="Tuskan G.A."/>
            <person name="Difazio S."/>
            <person name="Jansson S."/>
            <person name="Bohlmann J."/>
            <person name="Grigoriev I."/>
            <person name="Hellsten U."/>
            <person name="Putnam N."/>
            <person name="Ralph S."/>
            <person name="Rombauts S."/>
            <person name="Salamov A."/>
            <person name="Schein J."/>
            <person name="Sterck L."/>
            <person name="Aerts A."/>
            <person name="Bhalerao R.R."/>
            <person name="Bhalerao R.P."/>
            <person name="Blaudez D."/>
            <person name="Boerjan W."/>
            <person name="Brun A."/>
            <person name="Brunner A."/>
            <person name="Busov V."/>
            <person name="Campbell M."/>
            <person name="Carlson J."/>
            <person name="Chalot M."/>
            <person name="Chapman J."/>
            <person name="Chen G.L."/>
            <person name="Cooper D."/>
            <person name="Coutinho P.M."/>
            <person name="Couturier J."/>
            <person name="Covert S."/>
            <person name="Cronk Q."/>
            <person name="Cunningham R."/>
            <person name="Davis J."/>
            <person name="Degroeve S."/>
            <person name="Dejardin A."/>
            <person name="Depamphilis C."/>
            <person name="Detter J."/>
            <person name="Dirks B."/>
            <person name="Dubchak I."/>
            <person name="Duplessis S."/>
            <person name="Ehlting J."/>
            <person name="Ellis B."/>
            <person name="Gendler K."/>
            <person name="Goodstein D."/>
            <person name="Gribskov M."/>
            <person name="Grimwood J."/>
            <person name="Groover A."/>
            <person name="Gunter L."/>
            <person name="Hamberger B."/>
            <person name="Heinze B."/>
            <person name="Helariutta Y."/>
            <person name="Henrissat B."/>
            <person name="Holligan D."/>
            <person name="Holt R."/>
            <person name="Huang W."/>
            <person name="Islam-Faridi N."/>
            <person name="Jones S."/>
            <person name="Jones-Rhoades M."/>
            <person name="Jorgensen R."/>
            <person name="Joshi C."/>
            <person name="Kangasjarvi J."/>
            <person name="Karlsson J."/>
            <person name="Kelleher C."/>
            <person name="Kirkpatrick R."/>
            <person name="Kirst M."/>
            <person name="Kohler A."/>
            <person name="Kalluri U."/>
            <person name="Larimer F."/>
            <person name="Leebens-Mack J."/>
            <person name="Leple J.C."/>
            <person name="Locascio P."/>
            <person name="Lou Y."/>
            <person name="Lucas S."/>
            <person name="Martin F."/>
            <person name="Montanini B."/>
            <person name="Napoli C."/>
            <person name="Nelson D.R."/>
            <person name="Nelson C."/>
            <person name="Nieminen K."/>
            <person name="Nilsson O."/>
            <person name="Pereda V."/>
            <person name="Peter G."/>
            <person name="Philippe R."/>
            <person name="Pilate G."/>
            <person name="Poliakov A."/>
            <person name="Razumovskaya J."/>
            <person name="Richardson P."/>
            <person name="Rinaldi C."/>
            <person name="Ritland K."/>
            <person name="Rouze P."/>
            <person name="Ryaboy D."/>
            <person name="Schmutz J."/>
            <person name="Schrader J."/>
            <person name="Segerman B."/>
            <person name="Shin H."/>
            <person name="Siddiqui A."/>
            <person name="Sterky F."/>
            <person name="Terry A."/>
            <person name="Tsai C.J."/>
            <person name="Uberbacher E."/>
            <person name="Unneberg P."/>
            <person name="Vahala J."/>
            <person name="Wall K."/>
            <person name="Wessler S."/>
            <person name="Yang G."/>
            <person name="Yin T."/>
            <person name="Douglas C."/>
            <person name="Marra M."/>
            <person name="Sandberg G."/>
            <person name="Van de Peer Y."/>
            <person name="Rokhsar D."/>
        </authorList>
    </citation>
    <scope>NUCLEOTIDE SEQUENCE [LARGE SCALE GENOMIC DNA]</scope>
    <source>
        <strain evidence="5">cv. Nisqually</strain>
    </source>
</reference>
<evidence type="ECO:0000313" key="5">
    <source>
        <dbReference type="Proteomes" id="UP000006729"/>
    </source>
</evidence>
<keyword evidence="2" id="KW-0560">Oxidoreductase</keyword>
<proteinExistence type="predicted"/>
<dbReference type="InParanoid" id="A0A2K2ABY1"/>
<dbReference type="PANTHER" id="PTHR43625">
    <property type="entry name" value="AFLATOXIN B1 ALDEHYDE REDUCTASE"/>
    <property type="match status" value="1"/>
</dbReference>
<dbReference type="GO" id="GO:0005737">
    <property type="term" value="C:cytoplasm"/>
    <property type="evidence" value="ECO:0000318"/>
    <property type="project" value="GO_Central"/>
</dbReference>
<evidence type="ECO:0000256" key="1">
    <source>
        <dbReference type="ARBA" id="ARBA00022857"/>
    </source>
</evidence>
<keyword evidence="5" id="KW-1185">Reference proteome</keyword>
<accession>A0A2K2ABY1</accession>
<dbReference type="Proteomes" id="UP000006729">
    <property type="component" value="Chromosome 5"/>
</dbReference>
<sequence>MAEGQRVDIPRVKLGTQGLEVSKLGFGCMGLSEMYNAPVPEDVGISIIKEAFNQGITFFDTADIMDLTLLKFWLASLMPKNCSIHLATKFGIVRRSFDIKNITNVPVSGNPEYARACCEASAKRLDVEYIDLYRQHRIDTSTPIEDTGRTMWKSKYIGLSEASADTIRRAHAVHPVTAVQVEWSLWSRDIEEQNRKQLELGIAVVAYGPLAFGLFAGRAVVESLPSDTVLTLFPRFSGENLDKNKVFSSLIEKSA</sequence>
<protein>
    <recommendedName>
        <fullName evidence="3">NADP-dependent oxidoreductase domain-containing protein</fullName>
    </recommendedName>
</protein>
<dbReference type="InterPro" id="IPR050791">
    <property type="entry name" value="Aldo-Keto_reductase"/>
</dbReference>
<dbReference type="PANTHER" id="PTHR43625:SF86">
    <property type="entry name" value="NADP-DEPENDENT OXIDOREDUCTASE DOMAIN-CONTAINING PROTEIN"/>
    <property type="match status" value="1"/>
</dbReference>
<gene>
    <name evidence="4" type="ORF">POPTR_005G052600</name>
</gene>
<dbReference type="GO" id="GO:0016491">
    <property type="term" value="F:oxidoreductase activity"/>
    <property type="evidence" value="ECO:0007669"/>
    <property type="project" value="UniProtKB-KW"/>
</dbReference>
<dbReference type="AlphaFoldDB" id="A0A2K2ABY1"/>
<keyword evidence="1" id="KW-0521">NADP</keyword>
<name>A0A2K2ABY1_POPTR</name>
<dbReference type="STRING" id="3694.A0A2K2ABY1"/>